<evidence type="ECO:0000313" key="3">
    <source>
        <dbReference type="Proteomes" id="UP001586593"/>
    </source>
</evidence>
<feature type="region of interest" description="Disordered" evidence="1">
    <location>
        <begin position="96"/>
        <end position="193"/>
    </location>
</feature>
<sequence length="193" mass="21238">MNIERWCGIGKWDKKGWCLEWITQARDSSNQIENREALLITQASGREVHKDGVADQDGDPRQRGRAAGLLLSMKEARMREMLYRTGTIIRISSGRSMLQSSPPSLPAFPTLPASQIRSIPPPRPVHSPSPADGTPDKHDQARKRKKKGGNTGGAEEKHRQDARGQTKGATHGTARPEAQMRGNGDDVETRISG</sequence>
<proteinExistence type="predicted"/>
<organism evidence="2 3">
    <name type="scientific">Phialemonium thermophilum</name>
    <dbReference type="NCBI Taxonomy" id="223376"/>
    <lineage>
        <taxon>Eukaryota</taxon>
        <taxon>Fungi</taxon>
        <taxon>Dikarya</taxon>
        <taxon>Ascomycota</taxon>
        <taxon>Pezizomycotina</taxon>
        <taxon>Sordariomycetes</taxon>
        <taxon>Sordariomycetidae</taxon>
        <taxon>Cephalothecales</taxon>
        <taxon>Cephalothecaceae</taxon>
        <taxon>Phialemonium</taxon>
    </lineage>
</organism>
<dbReference type="Proteomes" id="UP001586593">
    <property type="component" value="Unassembled WGS sequence"/>
</dbReference>
<accession>A0ABR3VRK7</accession>
<evidence type="ECO:0000256" key="1">
    <source>
        <dbReference type="SAM" id="MobiDB-lite"/>
    </source>
</evidence>
<dbReference type="EMBL" id="JAZHXJ010001775">
    <property type="protein sequence ID" value="KAL1843946.1"/>
    <property type="molecule type" value="Genomic_DNA"/>
</dbReference>
<protein>
    <submittedName>
        <fullName evidence="2">Uncharacterized protein</fullName>
    </submittedName>
</protein>
<comment type="caution">
    <text evidence="2">The sequence shown here is derived from an EMBL/GenBank/DDBJ whole genome shotgun (WGS) entry which is preliminary data.</text>
</comment>
<reference evidence="2 3" key="1">
    <citation type="journal article" date="2024" name="Commun. Biol.">
        <title>Comparative genomic analysis of thermophilic fungi reveals convergent evolutionary adaptations and gene losses.</title>
        <authorList>
            <person name="Steindorff A.S."/>
            <person name="Aguilar-Pontes M.V."/>
            <person name="Robinson A.J."/>
            <person name="Andreopoulos B."/>
            <person name="LaButti K."/>
            <person name="Kuo A."/>
            <person name="Mondo S."/>
            <person name="Riley R."/>
            <person name="Otillar R."/>
            <person name="Haridas S."/>
            <person name="Lipzen A."/>
            <person name="Grimwood J."/>
            <person name="Schmutz J."/>
            <person name="Clum A."/>
            <person name="Reid I.D."/>
            <person name="Moisan M.C."/>
            <person name="Butler G."/>
            <person name="Nguyen T.T.M."/>
            <person name="Dewar K."/>
            <person name="Conant G."/>
            <person name="Drula E."/>
            <person name="Henrissat B."/>
            <person name="Hansel C."/>
            <person name="Singer S."/>
            <person name="Hutchinson M.I."/>
            <person name="de Vries R.P."/>
            <person name="Natvig D.O."/>
            <person name="Powell A.J."/>
            <person name="Tsang A."/>
            <person name="Grigoriev I.V."/>
        </authorList>
    </citation>
    <scope>NUCLEOTIDE SEQUENCE [LARGE SCALE GENOMIC DNA]</scope>
    <source>
        <strain evidence="2 3">ATCC 24622</strain>
    </source>
</reference>
<evidence type="ECO:0000313" key="2">
    <source>
        <dbReference type="EMBL" id="KAL1843946.1"/>
    </source>
</evidence>
<keyword evidence="3" id="KW-1185">Reference proteome</keyword>
<name>A0ABR3VRK7_9PEZI</name>
<feature type="compositionally biased region" description="Basic and acidic residues" evidence="1">
    <location>
        <begin position="154"/>
        <end position="164"/>
    </location>
</feature>
<feature type="compositionally biased region" description="Basic and acidic residues" evidence="1">
    <location>
        <begin position="183"/>
        <end position="193"/>
    </location>
</feature>
<gene>
    <name evidence="2" type="ORF">VTK73DRAFT_2686</name>
</gene>